<dbReference type="CDD" id="cd00067">
    <property type="entry name" value="GAL4"/>
    <property type="match status" value="1"/>
</dbReference>
<dbReference type="CDD" id="cd12148">
    <property type="entry name" value="fungal_TF_MHR"/>
    <property type="match status" value="1"/>
</dbReference>
<keyword evidence="1" id="KW-0479">Metal-binding</keyword>
<evidence type="ECO:0000256" key="5">
    <source>
        <dbReference type="ARBA" id="ARBA00023163"/>
    </source>
</evidence>
<comment type="caution">
    <text evidence="11">The sequence shown here is derived from an EMBL/GenBank/DDBJ whole genome shotgun (WGS) entry which is preliminary data.</text>
</comment>
<dbReference type="InterPro" id="IPR036236">
    <property type="entry name" value="Znf_C2H2_sf"/>
</dbReference>
<keyword evidence="7" id="KW-0863">Zinc-finger</keyword>
<dbReference type="Gene3D" id="4.10.240.10">
    <property type="entry name" value="Zn(2)-C6 fungal-type DNA-binding domain"/>
    <property type="match status" value="1"/>
</dbReference>
<dbReference type="InterPro" id="IPR001138">
    <property type="entry name" value="Zn2Cys6_DnaBD"/>
</dbReference>
<keyword evidence="5" id="KW-0804">Transcription</keyword>
<dbReference type="Pfam" id="PF04082">
    <property type="entry name" value="Fungal_trans"/>
    <property type="match status" value="1"/>
</dbReference>
<dbReference type="InterPro" id="IPR007219">
    <property type="entry name" value="XnlR_reg_dom"/>
</dbReference>
<feature type="domain" description="C2H2-type" evidence="10">
    <location>
        <begin position="37"/>
        <end position="65"/>
    </location>
</feature>
<gene>
    <name evidence="11" type="ORF">BJX66DRAFT_335887</name>
</gene>
<evidence type="ECO:0000313" key="11">
    <source>
        <dbReference type="EMBL" id="KAL2796642.1"/>
    </source>
</evidence>
<sequence length="419" mass="47355">MPSTSGYSCGVPGCSAKYQRKEHLSRHEAQHTRRKVLQCPTCSREFGRSDTLRRHLQTVHGIAEPSQIKHACTHCRNQKIRCQGEPPCINCQRRGVDCSLQVPKRAEVLPVPGQPDPGSSKSPNEAPDTQSKSQSQSATRQSTPHQPRLRRTEIEDRFVGIYFELFHPHWPFIHRGTFIEFETPLLVQSMVAIGLWMTGEETSRSKAVDLHYVLGRAIRQQTEQWDGSESEDASPSCKWPIPTYQAILLHIISAGMMKSSGILQPNLKPSLAPADADLLRRLVTSCKRLGMFYYPNILARFSKKEPPQYIWVNIEEIKRFNLALFKLCRSVSAAPPGQGQGDDSSHSLTVGRDEEGGNWGFPARELQFPLPRNTPLYNALTPEEWFAADTPDLYRYSLHETLEEQWISRSADVLEIVGT</sequence>
<keyword evidence="12" id="KW-1185">Reference proteome</keyword>
<evidence type="ECO:0008006" key="13">
    <source>
        <dbReference type="Google" id="ProtNLM"/>
    </source>
</evidence>
<keyword evidence="4" id="KW-0238">DNA-binding</keyword>
<protein>
    <recommendedName>
        <fullName evidence="13">C2H2 type zinc finger domain protein</fullName>
    </recommendedName>
</protein>
<dbReference type="SUPFAM" id="SSF57701">
    <property type="entry name" value="Zn2/Cys6 DNA-binding domain"/>
    <property type="match status" value="1"/>
</dbReference>
<dbReference type="PROSITE" id="PS50048">
    <property type="entry name" value="ZN2_CY6_FUNGAL_2"/>
    <property type="match status" value="1"/>
</dbReference>
<dbReference type="Proteomes" id="UP001610563">
    <property type="component" value="Unassembled WGS sequence"/>
</dbReference>
<dbReference type="Gene3D" id="3.30.160.60">
    <property type="entry name" value="Classic Zinc Finger"/>
    <property type="match status" value="2"/>
</dbReference>
<evidence type="ECO:0000256" key="6">
    <source>
        <dbReference type="ARBA" id="ARBA00023242"/>
    </source>
</evidence>
<evidence type="ECO:0000259" key="10">
    <source>
        <dbReference type="PROSITE" id="PS50157"/>
    </source>
</evidence>
<keyword evidence="6" id="KW-0539">Nucleus</keyword>
<evidence type="ECO:0000256" key="8">
    <source>
        <dbReference type="SAM" id="MobiDB-lite"/>
    </source>
</evidence>
<dbReference type="PROSITE" id="PS00028">
    <property type="entry name" value="ZINC_FINGER_C2H2_1"/>
    <property type="match status" value="2"/>
</dbReference>
<dbReference type="PANTHER" id="PTHR47660">
    <property type="entry name" value="TRANSCRIPTION FACTOR WITH C2H2 AND ZN(2)-CYS(6) DNA BINDING DOMAIN (EUROFUNG)-RELATED-RELATED"/>
    <property type="match status" value="1"/>
</dbReference>
<feature type="domain" description="Zn(2)-C6 fungal-type" evidence="9">
    <location>
        <begin position="71"/>
        <end position="100"/>
    </location>
</feature>
<name>A0ABR4GCB6_9EURO</name>
<reference evidence="11 12" key="1">
    <citation type="submission" date="2024-07" db="EMBL/GenBank/DDBJ databases">
        <title>Section-level genome sequencing and comparative genomics of Aspergillus sections Usti and Cavernicolus.</title>
        <authorList>
            <consortium name="Lawrence Berkeley National Laboratory"/>
            <person name="Nybo J.L."/>
            <person name="Vesth T.C."/>
            <person name="Theobald S."/>
            <person name="Frisvad J.C."/>
            <person name="Larsen T.O."/>
            <person name="Kjaerboelling I."/>
            <person name="Rothschild-Mancinelli K."/>
            <person name="Lyhne E.K."/>
            <person name="Kogle M.E."/>
            <person name="Barry K."/>
            <person name="Clum A."/>
            <person name="Na H."/>
            <person name="Ledsgaard L."/>
            <person name="Lin J."/>
            <person name="Lipzen A."/>
            <person name="Kuo A."/>
            <person name="Riley R."/>
            <person name="Mondo S."/>
            <person name="Labutti K."/>
            <person name="Haridas S."/>
            <person name="Pangalinan J."/>
            <person name="Salamov A.A."/>
            <person name="Simmons B.A."/>
            <person name="Magnuson J.K."/>
            <person name="Chen J."/>
            <person name="Drula E."/>
            <person name="Henrissat B."/>
            <person name="Wiebenga A."/>
            <person name="Lubbers R.J."/>
            <person name="Gomes A.C."/>
            <person name="Makela M.R."/>
            <person name="Stajich J."/>
            <person name="Grigoriev I.V."/>
            <person name="Mortensen U.H."/>
            <person name="De Vries R.P."/>
            <person name="Baker S.E."/>
            <person name="Andersen M.R."/>
        </authorList>
    </citation>
    <scope>NUCLEOTIDE SEQUENCE [LARGE SCALE GENOMIC DNA]</scope>
    <source>
        <strain evidence="11 12">CBS 209.92</strain>
    </source>
</reference>
<organism evidence="11 12">
    <name type="scientific">Aspergillus keveii</name>
    <dbReference type="NCBI Taxonomy" id="714993"/>
    <lineage>
        <taxon>Eukaryota</taxon>
        <taxon>Fungi</taxon>
        <taxon>Dikarya</taxon>
        <taxon>Ascomycota</taxon>
        <taxon>Pezizomycotina</taxon>
        <taxon>Eurotiomycetes</taxon>
        <taxon>Eurotiomycetidae</taxon>
        <taxon>Eurotiales</taxon>
        <taxon>Aspergillaceae</taxon>
        <taxon>Aspergillus</taxon>
        <taxon>Aspergillus subgen. Nidulantes</taxon>
    </lineage>
</organism>
<dbReference type="InterPro" id="IPR036864">
    <property type="entry name" value="Zn2-C6_fun-type_DNA-bd_sf"/>
</dbReference>
<proteinExistence type="predicted"/>
<accession>A0ABR4GCB6</accession>
<dbReference type="SMART" id="SM00066">
    <property type="entry name" value="GAL4"/>
    <property type="match status" value="1"/>
</dbReference>
<evidence type="ECO:0000256" key="4">
    <source>
        <dbReference type="ARBA" id="ARBA00023125"/>
    </source>
</evidence>
<dbReference type="PROSITE" id="PS50157">
    <property type="entry name" value="ZINC_FINGER_C2H2_2"/>
    <property type="match status" value="2"/>
</dbReference>
<dbReference type="InterPro" id="IPR013087">
    <property type="entry name" value="Znf_C2H2_type"/>
</dbReference>
<feature type="region of interest" description="Disordered" evidence="8">
    <location>
        <begin position="107"/>
        <end position="150"/>
    </location>
</feature>
<evidence type="ECO:0000256" key="1">
    <source>
        <dbReference type="ARBA" id="ARBA00022723"/>
    </source>
</evidence>
<dbReference type="SUPFAM" id="SSF57667">
    <property type="entry name" value="beta-beta-alpha zinc fingers"/>
    <property type="match status" value="1"/>
</dbReference>
<dbReference type="EMBL" id="JBFTWV010000025">
    <property type="protein sequence ID" value="KAL2796642.1"/>
    <property type="molecule type" value="Genomic_DNA"/>
</dbReference>
<evidence type="ECO:0000259" key="9">
    <source>
        <dbReference type="PROSITE" id="PS50048"/>
    </source>
</evidence>
<keyword evidence="2" id="KW-0862">Zinc</keyword>
<dbReference type="Pfam" id="PF00172">
    <property type="entry name" value="Zn_clus"/>
    <property type="match status" value="1"/>
</dbReference>
<evidence type="ECO:0000256" key="2">
    <source>
        <dbReference type="ARBA" id="ARBA00022833"/>
    </source>
</evidence>
<evidence type="ECO:0000256" key="3">
    <source>
        <dbReference type="ARBA" id="ARBA00023015"/>
    </source>
</evidence>
<keyword evidence="3" id="KW-0805">Transcription regulation</keyword>
<evidence type="ECO:0000313" key="12">
    <source>
        <dbReference type="Proteomes" id="UP001610563"/>
    </source>
</evidence>
<dbReference type="PROSITE" id="PS00463">
    <property type="entry name" value="ZN2_CY6_FUNGAL_1"/>
    <property type="match status" value="1"/>
</dbReference>
<feature type="domain" description="C2H2-type" evidence="10">
    <location>
        <begin position="7"/>
        <end position="36"/>
    </location>
</feature>
<dbReference type="SMART" id="SM00355">
    <property type="entry name" value="ZnF_C2H2"/>
    <property type="match status" value="2"/>
</dbReference>
<feature type="compositionally biased region" description="Polar residues" evidence="8">
    <location>
        <begin position="117"/>
        <end position="145"/>
    </location>
</feature>
<evidence type="ECO:0000256" key="7">
    <source>
        <dbReference type="PROSITE-ProRule" id="PRU00042"/>
    </source>
</evidence>